<proteinExistence type="predicted"/>
<dbReference type="SUPFAM" id="SSF56784">
    <property type="entry name" value="HAD-like"/>
    <property type="match status" value="1"/>
</dbReference>
<dbReference type="Gene3D" id="3.90.1470.20">
    <property type="match status" value="1"/>
</dbReference>
<accession>A0A1H4KAE8</accession>
<dbReference type="Gene3D" id="3.40.50.1000">
    <property type="entry name" value="HAD superfamily/HAD-like"/>
    <property type="match status" value="1"/>
</dbReference>
<sequence>MMHWHIVCDFDGTISRADVIDNVLQRFADPSWEGIEQEWLDGHIGSRECLSRQLALVKASPAELLGYFDSVEIDPDFPDFVDHVIGLGASIEVVSDGIEQGIARILARNYVTLLPILANRLRQVDHNSWRIDFPYASDACRAASGNCKCKSTPRGKRVLVIGDGQSDMCVASTADFVFAKDRLADYCERNKIPHARFDSFAELPALLAKLPNNAANATNFSLETQELFHHV</sequence>
<dbReference type="Proteomes" id="UP000198982">
    <property type="component" value="Unassembled WGS sequence"/>
</dbReference>
<dbReference type="PANTHER" id="PTHR28181">
    <property type="entry name" value="UPF0655 PROTEIN YCR015C"/>
    <property type="match status" value="1"/>
</dbReference>
<dbReference type="NCBIfam" id="TIGR01488">
    <property type="entry name" value="HAD-SF-IB"/>
    <property type="match status" value="1"/>
</dbReference>
<dbReference type="InterPro" id="IPR036412">
    <property type="entry name" value="HAD-like_sf"/>
</dbReference>
<dbReference type="RefSeq" id="WP_011063137.1">
    <property type="nucleotide sequence ID" value="NZ_FNTJ01000001.1"/>
</dbReference>
<dbReference type="EMBL" id="FNTJ01000001">
    <property type="protein sequence ID" value="SEB55520.1"/>
    <property type="molecule type" value="Genomic_DNA"/>
</dbReference>
<organism evidence="1 2">
    <name type="scientific">Pseudomonas saponiphila</name>
    <dbReference type="NCBI Taxonomy" id="556534"/>
    <lineage>
        <taxon>Bacteria</taxon>
        <taxon>Pseudomonadati</taxon>
        <taxon>Pseudomonadota</taxon>
        <taxon>Gammaproteobacteria</taxon>
        <taxon>Pseudomonadales</taxon>
        <taxon>Pseudomonadaceae</taxon>
        <taxon>Pseudomonas</taxon>
    </lineage>
</organism>
<name>A0A1H4KAE8_9PSED</name>
<dbReference type="PANTHER" id="PTHR28181:SF2">
    <property type="entry name" value="PHOSPHORIC MONOESTER HYDROLASE"/>
    <property type="match status" value="1"/>
</dbReference>
<dbReference type="AlphaFoldDB" id="A0A1H4KAE8"/>
<keyword evidence="2" id="KW-1185">Reference proteome</keyword>
<dbReference type="InterPro" id="IPR023214">
    <property type="entry name" value="HAD_sf"/>
</dbReference>
<dbReference type="InterPro" id="IPR050849">
    <property type="entry name" value="HAD-like_hydrolase_phosphatase"/>
</dbReference>
<gene>
    <name evidence="1" type="ORF">SAMN05216178_1177</name>
</gene>
<reference evidence="2" key="1">
    <citation type="submission" date="2016-10" db="EMBL/GenBank/DDBJ databases">
        <authorList>
            <person name="Varghese N."/>
            <person name="Submissions S."/>
        </authorList>
    </citation>
    <scope>NUCLEOTIDE SEQUENCE [LARGE SCALE GENOMIC DNA]</scope>
    <source>
        <strain evidence="2">DSM 9751</strain>
    </source>
</reference>
<evidence type="ECO:0000313" key="1">
    <source>
        <dbReference type="EMBL" id="SEB55520.1"/>
    </source>
</evidence>
<dbReference type="SMR" id="A0A1H4KAE8"/>
<protein>
    <submittedName>
        <fullName evidence="1">Haloacid Dehalogenase superfamily, subfamily IB, phosphoserine phosphatase-like/2,3-diketo-5-methylthio-1-phosphopentane phosphatase</fullName>
    </submittedName>
</protein>
<evidence type="ECO:0000313" key="2">
    <source>
        <dbReference type="Proteomes" id="UP000198982"/>
    </source>
</evidence>
<dbReference type="GeneID" id="57477862"/>